<dbReference type="CDD" id="cd16691">
    <property type="entry name" value="mRING-H2-C3H3C2_Mio"/>
    <property type="match status" value="1"/>
</dbReference>
<dbReference type="InterPro" id="IPR036322">
    <property type="entry name" value="WD40_repeat_dom_sf"/>
</dbReference>
<comment type="similarity">
    <text evidence="1">Belongs to the WD repeat mio family.</text>
</comment>
<evidence type="ECO:0000259" key="5">
    <source>
        <dbReference type="Pfam" id="PF21719"/>
    </source>
</evidence>
<protein>
    <submittedName>
        <fullName evidence="7">GATOR2 complex protein MIOS-B isoform X2</fullName>
    </submittedName>
</protein>
<sequence>MSRQSWEVLWSPNNPNKFVKYIASDSNSDIVLYNVFNSDDNGLPQSSKNKSVVHITDDIFAYPVADYLEFSSIKSVAWCPQKDLSDYCVLAVGSSNGRVSLLNIGDAVPSSTGLALNQEFAPKAERTCHEVAWNEQEPNLLAVGLDKVRYDNSLLVWDVETKSVISQASGNTESRSSATSKKAVFEHGASESTVSVQWLQNKPRTLVAGQGSKWLRLFDIRSPDPKVLATTKAINGISVDKNNCNRIASFAEGAVLVWDIRNSEKPLVTINQSKSVSKIQWCPSRAHMLTVLQKDSSVVKCYDLQYLSGNKLLNMDEETESIFYERTIHLPKLSKSTINSFSWHPAENKILVISASGELNYMKIYEKIAMSWSPSLEFVWGCGKYLLSCSHLEDSILKEQDISYIMKQRAVAGYGIKSILKDQNQIRKVLKNTSLVNLWDWLHCASRTKDSDARKTRHFLGVKAIIKEDMVSSVQNSFDSQEDSSTPKHYSSVERTSALKLCDWDVGEAQIKDKLYKLTIDGEPERAAAMALFNNRLHLAIELLSYNPSEKLSKNTPTDSSLPIVAMALSGFSEKRPPLWVSNCKLLSTQLKNPYLRAIFAFLTAEDDNYINVIKEKEIKLQDRVAFACRYLNDSKLISFIDNETTTFINTGNLEGLLLTGLTSDGLDLLENYINKTSDVQTAVLIVLNTKVIEAVRDPRVNNWIENYRDLLDRWRLWHERSHFDALVQSSCGNRKIPQQISVTCTYCSKAVSHNLISSGGMRGSRQPHGMGTNSRQSKAMACPNCRQPLPRCSICMINMGSLSSHTQKLGNRAKFENVVNPYLNWFTWCQMCRHGGHSVHLIEWFTDHLHCPVTGCNCTCNVHDSVAMVSPTSSDENVDNKETS</sequence>
<dbReference type="Pfam" id="PF17034">
    <property type="entry name" value="zinc_ribbon_16"/>
    <property type="match status" value="1"/>
</dbReference>
<dbReference type="Pfam" id="PF21719">
    <property type="entry name" value="MIOS_a-sol"/>
    <property type="match status" value="1"/>
</dbReference>
<dbReference type="InterPro" id="IPR015943">
    <property type="entry name" value="WD40/YVTN_repeat-like_dom_sf"/>
</dbReference>
<evidence type="ECO:0000256" key="2">
    <source>
        <dbReference type="ARBA" id="ARBA00022574"/>
    </source>
</evidence>
<name>A0ABM4CX77_HYDVU</name>
<organism evidence="6 7">
    <name type="scientific">Hydra vulgaris</name>
    <name type="common">Hydra</name>
    <name type="synonym">Hydra attenuata</name>
    <dbReference type="NCBI Taxonomy" id="6087"/>
    <lineage>
        <taxon>Eukaryota</taxon>
        <taxon>Metazoa</taxon>
        <taxon>Cnidaria</taxon>
        <taxon>Hydrozoa</taxon>
        <taxon>Hydroidolina</taxon>
        <taxon>Anthoathecata</taxon>
        <taxon>Aplanulata</taxon>
        <taxon>Hydridae</taxon>
        <taxon>Hydra</taxon>
    </lineage>
</organism>
<keyword evidence="6" id="KW-1185">Reference proteome</keyword>
<keyword evidence="3" id="KW-0677">Repeat</keyword>
<dbReference type="InterPro" id="IPR049092">
    <property type="entry name" value="MIOS_a-sol"/>
</dbReference>
<dbReference type="PANTHER" id="PTHR16453:SF9">
    <property type="entry name" value="GATOR COMPLEX PROTEIN MIOS"/>
    <property type="match status" value="1"/>
</dbReference>
<keyword evidence="2" id="KW-0853">WD repeat</keyword>
<gene>
    <name evidence="7" type="primary">LOC101237679</name>
</gene>
<evidence type="ECO:0000256" key="3">
    <source>
        <dbReference type="ARBA" id="ARBA00022737"/>
    </source>
</evidence>
<evidence type="ECO:0000259" key="4">
    <source>
        <dbReference type="Pfam" id="PF17034"/>
    </source>
</evidence>
<evidence type="ECO:0000313" key="6">
    <source>
        <dbReference type="Proteomes" id="UP001652625"/>
    </source>
</evidence>
<dbReference type="Gene3D" id="2.130.10.10">
    <property type="entry name" value="YVTN repeat-like/Quinoprotein amine dehydrogenase"/>
    <property type="match status" value="1"/>
</dbReference>
<dbReference type="PANTHER" id="PTHR16453">
    <property type="entry name" value="WD40 DOMAIN-CONTAINING PROTEIN MIO FAMILY MEMBER"/>
    <property type="match status" value="1"/>
</dbReference>
<dbReference type="Pfam" id="PF21720">
    <property type="entry name" value="MIOS_WD40"/>
    <property type="match status" value="1"/>
</dbReference>
<dbReference type="SUPFAM" id="SSF50978">
    <property type="entry name" value="WD40 repeat-like"/>
    <property type="match status" value="1"/>
</dbReference>
<proteinExistence type="inferred from homology"/>
<reference evidence="7" key="1">
    <citation type="submission" date="2025-08" db="UniProtKB">
        <authorList>
            <consortium name="RefSeq"/>
        </authorList>
    </citation>
    <scope>IDENTIFICATION</scope>
</reference>
<feature type="domain" description="GATOR2 complex protein MIO zinc-ribbon like" evidence="4">
    <location>
        <begin position="745"/>
        <end position="862"/>
    </location>
</feature>
<evidence type="ECO:0000256" key="1">
    <source>
        <dbReference type="ARBA" id="ARBA00009713"/>
    </source>
</evidence>
<dbReference type="Proteomes" id="UP001652625">
    <property type="component" value="Chromosome 11"/>
</dbReference>
<accession>A0ABM4CX77</accession>
<dbReference type="InterPro" id="IPR031488">
    <property type="entry name" value="Zn_ribbon_mio"/>
</dbReference>
<evidence type="ECO:0000313" key="7">
    <source>
        <dbReference type="RefSeq" id="XP_065666552.1"/>
    </source>
</evidence>
<feature type="domain" description="MIOS-like alpha-solenoid" evidence="5">
    <location>
        <begin position="406"/>
        <end position="631"/>
    </location>
</feature>
<dbReference type="InterPro" id="IPR037593">
    <property type="entry name" value="MIOS/Sea4"/>
</dbReference>
<dbReference type="RefSeq" id="XP_065666552.1">
    <property type="nucleotide sequence ID" value="XM_065810480.1"/>
</dbReference>
<dbReference type="GeneID" id="101237679"/>